<dbReference type="Gene3D" id="3.40.50.300">
    <property type="entry name" value="P-loop containing nucleotide triphosphate hydrolases"/>
    <property type="match status" value="1"/>
</dbReference>
<keyword evidence="13" id="KW-0813">Transport</keyword>
<evidence type="ECO:0000256" key="6">
    <source>
        <dbReference type="ARBA" id="ARBA00022777"/>
    </source>
</evidence>
<feature type="coiled-coil region" evidence="10">
    <location>
        <begin position="324"/>
        <end position="351"/>
    </location>
</feature>
<dbReference type="SUPFAM" id="SSF52540">
    <property type="entry name" value="P-loop containing nucleoside triphosphate hydrolases"/>
    <property type="match status" value="1"/>
</dbReference>
<dbReference type="AlphaFoldDB" id="A0A0C5VXG6"/>
<dbReference type="InterPro" id="IPR025669">
    <property type="entry name" value="AAA_dom"/>
</dbReference>
<comment type="similarity">
    <text evidence="2">Belongs to the etk/wzc family.</text>
</comment>
<evidence type="ECO:0000256" key="5">
    <source>
        <dbReference type="ARBA" id="ARBA00022741"/>
    </source>
</evidence>
<evidence type="ECO:0000256" key="4">
    <source>
        <dbReference type="ARBA" id="ARBA00022679"/>
    </source>
</evidence>
<dbReference type="GO" id="GO:0042802">
    <property type="term" value="F:identical protein binding"/>
    <property type="evidence" value="ECO:0007669"/>
    <property type="project" value="UniProtKB-ARBA"/>
</dbReference>
<keyword evidence="7" id="KW-0067">ATP-binding</keyword>
<dbReference type="PANTHER" id="PTHR32309">
    <property type="entry name" value="TYROSINE-PROTEIN KINASE"/>
    <property type="match status" value="1"/>
</dbReference>
<feature type="domain" description="AAA" evidence="12">
    <location>
        <begin position="602"/>
        <end position="720"/>
    </location>
</feature>
<keyword evidence="11" id="KW-0812">Transmembrane</keyword>
<keyword evidence="13" id="KW-0762">Sugar transport</keyword>
<feature type="transmembrane region" description="Helical" evidence="11">
    <location>
        <begin position="515"/>
        <end position="536"/>
    </location>
</feature>
<keyword evidence="4" id="KW-0808">Transferase</keyword>
<dbReference type="EMBL" id="CP007202">
    <property type="protein sequence ID" value="AJR03786.1"/>
    <property type="molecule type" value="Genomic_DNA"/>
</dbReference>
<dbReference type="GO" id="GO:0004715">
    <property type="term" value="F:non-membrane spanning protein tyrosine kinase activity"/>
    <property type="evidence" value="ECO:0007669"/>
    <property type="project" value="UniProtKB-EC"/>
</dbReference>
<dbReference type="RefSeq" id="WP_044638517.1">
    <property type="nucleotide sequence ID" value="NZ_CP007202.1"/>
</dbReference>
<evidence type="ECO:0000313" key="14">
    <source>
        <dbReference type="Proteomes" id="UP000032229"/>
    </source>
</evidence>
<feature type="transmembrane region" description="Helical" evidence="11">
    <location>
        <begin position="26"/>
        <end position="42"/>
    </location>
</feature>
<dbReference type="NCBIfam" id="TIGR01007">
    <property type="entry name" value="eps_fam"/>
    <property type="match status" value="1"/>
</dbReference>
<comment type="catalytic activity">
    <reaction evidence="9">
        <text>L-tyrosyl-[protein] + ATP = O-phospho-L-tyrosyl-[protein] + ADP + H(+)</text>
        <dbReference type="Rhea" id="RHEA:10596"/>
        <dbReference type="Rhea" id="RHEA-COMP:10136"/>
        <dbReference type="Rhea" id="RHEA-COMP:20101"/>
        <dbReference type="ChEBI" id="CHEBI:15378"/>
        <dbReference type="ChEBI" id="CHEBI:30616"/>
        <dbReference type="ChEBI" id="CHEBI:46858"/>
        <dbReference type="ChEBI" id="CHEBI:61978"/>
        <dbReference type="ChEBI" id="CHEBI:456216"/>
        <dbReference type="EC" id="2.7.10.2"/>
    </reaction>
</comment>
<dbReference type="GO" id="GO:0005524">
    <property type="term" value="F:ATP binding"/>
    <property type="evidence" value="ECO:0007669"/>
    <property type="project" value="UniProtKB-KW"/>
</dbReference>
<gene>
    <name evidence="13" type="ORF">AW14_09320</name>
</gene>
<dbReference type="InterPro" id="IPR027417">
    <property type="entry name" value="P-loop_NTPase"/>
</dbReference>
<keyword evidence="11" id="KW-0472">Membrane</keyword>
<dbReference type="EC" id="2.7.10.2" evidence="3"/>
<keyword evidence="8" id="KW-0829">Tyrosine-protein kinase</keyword>
<proteinExistence type="inferred from homology"/>
<dbReference type="InterPro" id="IPR050445">
    <property type="entry name" value="Bact_polysacc_biosynth/exp"/>
</dbReference>
<evidence type="ECO:0000259" key="12">
    <source>
        <dbReference type="Pfam" id="PF13614"/>
    </source>
</evidence>
<accession>A0A0C5VXG6</accession>
<dbReference type="InterPro" id="IPR005702">
    <property type="entry name" value="Wzc-like_C"/>
</dbReference>
<keyword evidence="14" id="KW-1185">Reference proteome</keyword>
<dbReference type="KEGG" id="sze:AW14_09320"/>
<dbReference type="HOGENOM" id="CLU_009912_6_0_10"/>
<evidence type="ECO:0000313" key="13">
    <source>
        <dbReference type="EMBL" id="AJR03786.1"/>
    </source>
</evidence>
<dbReference type="GO" id="GO:0005886">
    <property type="term" value="C:plasma membrane"/>
    <property type="evidence" value="ECO:0007669"/>
    <property type="project" value="TreeGrafter"/>
</dbReference>
<organism evidence="13 14">
    <name type="scientific">Siansivirga zeaxanthinifaciens CC-SAMT-1</name>
    <dbReference type="NCBI Taxonomy" id="1454006"/>
    <lineage>
        <taxon>Bacteria</taxon>
        <taxon>Pseudomonadati</taxon>
        <taxon>Bacteroidota</taxon>
        <taxon>Flavobacteriia</taxon>
        <taxon>Flavobacteriales</taxon>
        <taxon>Flavobacteriaceae</taxon>
        <taxon>Siansivirga</taxon>
    </lineage>
</organism>
<dbReference type="Proteomes" id="UP000032229">
    <property type="component" value="Chromosome"/>
</dbReference>
<keyword evidence="6" id="KW-0418">Kinase</keyword>
<dbReference type="PATRIC" id="fig|1454006.5.peg.1842"/>
<dbReference type="PANTHER" id="PTHR32309:SF13">
    <property type="entry name" value="FERRIC ENTEROBACTIN TRANSPORT PROTEIN FEPE"/>
    <property type="match status" value="1"/>
</dbReference>
<dbReference type="CDD" id="cd05387">
    <property type="entry name" value="BY-kinase"/>
    <property type="match status" value="1"/>
</dbReference>
<keyword evidence="5" id="KW-0547">Nucleotide-binding</keyword>
<sequence length="816" mass="92428">MEDGAVEQQGQLNFDFKAFFFRLLSYWKWFLLILIIGVYIVYQQNIRKEFPYTLSASISVQDDKNPLFTSNTNLIFNYGGISGKVQDVVLNLNSRKHHELVVDSLQFYLNYFRQDRFYKTDIYKQAPFEFVGDANAFQVLGHFIQINFISEEQFELSYDLGEATAVTVQNFETKAIKTLPVETSVFKEVFSFYDAINLPFFKGRFVPRPDVSPAAGQEFFIQYTSFNAAVSQYANSSAVLNEPNSPLLTLRLTHKNKAKIVDYLNTSVFILDRELLQRKNQYAINTVAFIDKQLARVKEQLSRRSDSLNDFKQSKKIFDINRESNTLVSKIEAYENQKQALEESILSYDLLKNYLETSNDFTNFPAPALQGISDGTISGAVSKIVTLSIEKSKLSYSVRNDVAVFDDLNRQIEGLKKVIYESISSNKNNIRFQIRTINSNIYKLEREFSVLPENKLQLQGIEREYLLSQNTYNLYLAKRGEADLIKASNISDIIFIEPAKDIGQGRNVVNLNIRYVFAVFGAFIPVFLMAFLVTFFDTKFHGPNDLEKHSTVPLLAVVGKSQSASNLAVIDKPKSAIAEAFRSVRSSLQFIYKKQGVTNSKTVMLTSSVSGEGKTFCSINIASVFALSGKKTVLVGLDLRKPKIFDDFGINNKVGAVNYLIGQATLAEITQSTHVEHLDVITSGPIPPNPSELLIGDYMDAFMSELKATYDYIVLDTPPIGLVSDALELIPYVDATLYVVRQDYTKKDMLKVINSKYKKGEIKNISFLYNYFNQKGTYGYGYGYGYGAYGNGYHEDAQKASGFLNSLKTFFKRLKP</sequence>
<keyword evidence="11" id="KW-1133">Transmembrane helix</keyword>
<evidence type="ECO:0000256" key="10">
    <source>
        <dbReference type="SAM" id="Coils"/>
    </source>
</evidence>
<comment type="similarity">
    <text evidence="1">Belongs to the CpsD/CapB family.</text>
</comment>
<evidence type="ECO:0000256" key="8">
    <source>
        <dbReference type="ARBA" id="ARBA00023137"/>
    </source>
</evidence>
<dbReference type="STRING" id="1454006.AW14_09320"/>
<keyword evidence="10" id="KW-0175">Coiled coil</keyword>
<protein>
    <recommendedName>
        <fullName evidence="3">non-specific protein-tyrosine kinase</fullName>
        <ecNumber evidence="3">2.7.10.2</ecNumber>
    </recommendedName>
</protein>
<evidence type="ECO:0000256" key="1">
    <source>
        <dbReference type="ARBA" id="ARBA00007316"/>
    </source>
</evidence>
<evidence type="ECO:0000256" key="11">
    <source>
        <dbReference type="SAM" id="Phobius"/>
    </source>
</evidence>
<evidence type="ECO:0000256" key="2">
    <source>
        <dbReference type="ARBA" id="ARBA00008883"/>
    </source>
</evidence>
<reference evidence="13 14" key="1">
    <citation type="submission" date="2014-02" db="EMBL/GenBank/DDBJ databases">
        <authorList>
            <person name="Young C.-C."/>
            <person name="Hameed A."/>
            <person name="Huang H.-C."/>
            <person name="Shahina M."/>
        </authorList>
    </citation>
    <scope>NUCLEOTIDE SEQUENCE [LARGE SCALE GENOMIC DNA]</scope>
    <source>
        <strain evidence="13 14">CC-SAMT-1</strain>
    </source>
</reference>
<evidence type="ECO:0000256" key="7">
    <source>
        <dbReference type="ARBA" id="ARBA00022840"/>
    </source>
</evidence>
<dbReference type="Pfam" id="PF13614">
    <property type="entry name" value="AAA_31"/>
    <property type="match status" value="1"/>
</dbReference>
<name>A0A0C5VXG6_9FLAO</name>
<dbReference type="OrthoDB" id="9794577at2"/>
<dbReference type="FunFam" id="3.40.50.300:FF:000527">
    <property type="entry name" value="Tyrosine-protein kinase etk"/>
    <property type="match status" value="1"/>
</dbReference>
<evidence type="ECO:0000256" key="3">
    <source>
        <dbReference type="ARBA" id="ARBA00011903"/>
    </source>
</evidence>
<evidence type="ECO:0000256" key="9">
    <source>
        <dbReference type="ARBA" id="ARBA00051245"/>
    </source>
</evidence>